<dbReference type="CDD" id="cd16018">
    <property type="entry name" value="Enpp"/>
    <property type="match status" value="1"/>
</dbReference>
<evidence type="ECO:0000313" key="1">
    <source>
        <dbReference type="Proteomes" id="UP001652662"/>
    </source>
</evidence>
<proteinExistence type="predicted"/>
<dbReference type="InterPro" id="IPR002591">
    <property type="entry name" value="Phosphodiest/P_Trfase"/>
</dbReference>
<protein>
    <submittedName>
        <fullName evidence="2">Ectonucleotide pyrophosphatase/phosphodiesterase family member 7 isoform X3</fullName>
    </submittedName>
</protein>
<accession>A0ABM4JIS9</accession>
<dbReference type="SUPFAM" id="SSF53649">
    <property type="entry name" value="Alkaline phosphatase-like"/>
    <property type="match status" value="1"/>
</dbReference>
<dbReference type="Gene3D" id="3.40.720.10">
    <property type="entry name" value="Alkaline Phosphatase, subunit A"/>
    <property type="match status" value="1"/>
</dbReference>
<dbReference type="RefSeq" id="XP_070415860.1">
    <property type="nucleotide sequence ID" value="XM_070559759.1"/>
</dbReference>
<dbReference type="Proteomes" id="UP001652662">
    <property type="component" value="Chromosome 10"/>
</dbReference>
<organism evidence="1 2">
    <name type="scientific">Equus przewalskii</name>
    <name type="common">Przewalski's horse</name>
    <name type="synonym">Equus caballus przewalskii</name>
    <dbReference type="NCBI Taxonomy" id="9798"/>
    <lineage>
        <taxon>Eukaryota</taxon>
        <taxon>Metazoa</taxon>
        <taxon>Chordata</taxon>
        <taxon>Craniata</taxon>
        <taxon>Vertebrata</taxon>
        <taxon>Euteleostomi</taxon>
        <taxon>Mammalia</taxon>
        <taxon>Eutheria</taxon>
        <taxon>Laurasiatheria</taxon>
        <taxon>Perissodactyla</taxon>
        <taxon>Equidae</taxon>
        <taxon>Equus</taxon>
    </lineage>
</organism>
<dbReference type="Gene3D" id="3.30.1360.180">
    <property type="match status" value="1"/>
</dbReference>
<dbReference type="InterPro" id="IPR017850">
    <property type="entry name" value="Alkaline_phosphatase_core_sf"/>
</dbReference>
<sequence>MVPGTQNTLHRSQQGTCLSGEALMRRSAILLIVALATLLAPGAGAPVRGQGPRNRLLLVSFDGFRWDYDQDVHTPNLDAMARQGVKARYMTPAFVTLTSPCHFTLVTGKYIENHGVVHNMYYNTSSKVKLPYHTTLGIQRWWDNGSVPIWITAQRQGLKTGSFFYPGGNVTYQGMAVTLSRKEGVLHNYKDEEEWRANIDTVMTWFTEEGLHLVTLYFGEPDSTGHKYGPESQERKEMVMQVDRTVGYLRDSIRDSGLEHSLNLIVTSDHGMTAVRRAADDLVELHKFPNFTFKDVEFELLDYGPNGMLLPKEGVLEKVYEALKDAHPRLHVYKKESFPKSLRYANNRRVTPLLMYSDPGYVIHGRVNVQFNNGEHGFDNEVMDMKTIFRAVGPDFKSGLEVEPFESVHVYELMCQLLGIVPEANDGLLSTLLPTLRSGPPLPGSLQKLPTRP</sequence>
<reference evidence="2" key="1">
    <citation type="submission" date="2025-08" db="UniProtKB">
        <authorList>
            <consortium name="RefSeq"/>
        </authorList>
    </citation>
    <scope>IDENTIFICATION</scope>
    <source>
        <tissue evidence="2">Blood</tissue>
    </source>
</reference>
<dbReference type="Pfam" id="PF01663">
    <property type="entry name" value="Phosphodiest"/>
    <property type="match status" value="1"/>
</dbReference>
<gene>
    <name evidence="2" type="primary">ENPP7</name>
</gene>
<evidence type="ECO:0000313" key="2">
    <source>
        <dbReference type="RefSeq" id="XP_070415860.1"/>
    </source>
</evidence>
<keyword evidence="1" id="KW-1185">Reference proteome</keyword>
<dbReference type="GeneID" id="103567436"/>
<dbReference type="PANTHER" id="PTHR10151:SF63">
    <property type="entry name" value="ECTONUCLEOTIDE PYROPHOSPHATASE_PHOSPHODIESTERASE FAMILY MEMBER 7"/>
    <property type="match status" value="1"/>
</dbReference>
<name>A0ABM4JIS9_EQUPR</name>
<dbReference type="PANTHER" id="PTHR10151">
    <property type="entry name" value="ECTONUCLEOTIDE PYROPHOSPHATASE/PHOSPHODIESTERASE"/>
    <property type="match status" value="1"/>
</dbReference>